<feature type="domain" description="WCX" evidence="1">
    <location>
        <begin position="165"/>
        <end position="240"/>
    </location>
</feature>
<keyword evidence="2" id="KW-0238">DNA-binding</keyword>
<reference evidence="2 3" key="1">
    <citation type="submission" date="2013-09" db="EMBL/GenBank/DDBJ databases">
        <title>Biodegradation of hydrocarbons in the deep terrestrial subsurface : characterization of a microbial consortium composed of two Desulfotomaculum species originating from a deep geological formation.</title>
        <authorList>
            <person name="Aullo T."/>
            <person name="Berlendis S."/>
            <person name="Lascourreges J.-F."/>
            <person name="Dessort D."/>
            <person name="Saint-Laurent S."/>
            <person name="Schraauwers B."/>
            <person name="Mas J."/>
            <person name="Magot M."/>
            <person name="Ranchou-Peyruse A."/>
        </authorList>
    </citation>
    <scope>NUCLEOTIDE SEQUENCE [LARGE SCALE GENOMIC DNA]</scope>
    <source>
        <strain evidence="2 3">Bs107</strain>
    </source>
</reference>
<organism evidence="2 3">
    <name type="scientific">Desulforamulus profundi</name>
    <dbReference type="NCBI Taxonomy" id="1383067"/>
    <lineage>
        <taxon>Bacteria</taxon>
        <taxon>Bacillati</taxon>
        <taxon>Bacillota</taxon>
        <taxon>Clostridia</taxon>
        <taxon>Eubacteriales</taxon>
        <taxon>Peptococcaceae</taxon>
        <taxon>Desulforamulus</taxon>
    </lineage>
</organism>
<dbReference type="AlphaFoldDB" id="A0A2C6M9H7"/>
<keyword evidence="3" id="KW-1185">Reference proteome</keyword>
<dbReference type="Gene3D" id="1.10.10.10">
    <property type="entry name" value="Winged helix-like DNA-binding domain superfamily/Winged helix DNA-binding domain"/>
    <property type="match status" value="1"/>
</dbReference>
<evidence type="ECO:0000313" key="3">
    <source>
        <dbReference type="Proteomes" id="UP000222564"/>
    </source>
</evidence>
<dbReference type="PANTHER" id="PTHR34580:SF3">
    <property type="entry name" value="PROTEIN PAFB"/>
    <property type="match status" value="1"/>
</dbReference>
<protein>
    <submittedName>
        <fullName evidence="2">DNA-binding protein</fullName>
    </submittedName>
</protein>
<comment type="caution">
    <text evidence="2">The sequence shown here is derived from an EMBL/GenBank/DDBJ whole genome shotgun (WGS) entry which is preliminary data.</text>
</comment>
<dbReference type="Proteomes" id="UP000222564">
    <property type="component" value="Unassembled WGS sequence"/>
</dbReference>
<proteinExistence type="predicted"/>
<dbReference type="Pfam" id="PF13730">
    <property type="entry name" value="HTH_36"/>
    <property type="match status" value="1"/>
</dbReference>
<evidence type="ECO:0000259" key="1">
    <source>
        <dbReference type="Pfam" id="PF25583"/>
    </source>
</evidence>
<evidence type="ECO:0000313" key="2">
    <source>
        <dbReference type="EMBL" id="PHJ38967.1"/>
    </source>
</evidence>
<dbReference type="Pfam" id="PF25583">
    <property type="entry name" value="WCX"/>
    <property type="match status" value="1"/>
</dbReference>
<dbReference type="InterPro" id="IPR051534">
    <property type="entry name" value="CBASS_pafABC_assoc_protein"/>
</dbReference>
<sequence length="264" mass="30353">MVLDKNRFKKAKHNHSWNLEIVLKELRQHSDQGGVSLEYLALACGVSTRQIYRYLRELQSLGYEILKTVSHDSECSGGYTLKEPDSEHHEELPLLNLLDDLEKQKNQILLAKTFIKELLIRLWMNKLGVVLPLTLPILAFDHDDAVTVSRQTLVISDPSVGVYEDVRIRVSARVISNVTQSLAAEIIAKQKQKDGWFNVQLKTKRIREMTGLLTQWGSEIEVVEPGWLRHRMLENCKALLHANWLRKLDKTNLCVQGSKFLVSY</sequence>
<dbReference type="InterPro" id="IPR036388">
    <property type="entry name" value="WH-like_DNA-bd_sf"/>
</dbReference>
<dbReference type="PANTHER" id="PTHR34580">
    <property type="match status" value="1"/>
</dbReference>
<name>A0A2C6M9H7_9FIRM</name>
<dbReference type="GO" id="GO:0003677">
    <property type="term" value="F:DNA binding"/>
    <property type="evidence" value="ECO:0007669"/>
    <property type="project" value="UniProtKB-KW"/>
</dbReference>
<dbReference type="InterPro" id="IPR057727">
    <property type="entry name" value="WCX_dom"/>
</dbReference>
<accession>A0A2C6M9H7</accession>
<gene>
    <name evidence="2" type="ORF">P378_06550</name>
</gene>
<dbReference type="EMBL" id="AWQQ01000040">
    <property type="protein sequence ID" value="PHJ38967.1"/>
    <property type="molecule type" value="Genomic_DNA"/>
</dbReference>